<dbReference type="CDD" id="cd17380">
    <property type="entry name" value="MFS_SLC17A9_like"/>
    <property type="match status" value="1"/>
</dbReference>
<feature type="transmembrane region" description="Helical" evidence="7">
    <location>
        <begin position="90"/>
        <end position="113"/>
    </location>
</feature>
<feature type="domain" description="Major facilitator superfamily (MFS) profile" evidence="8">
    <location>
        <begin position="26"/>
        <end position="427"/>
    </location>
</feature>
<protein>
    <recommendedName>
        <fullName evidence="8">Major facilitator superfamily (MFS) profile domain-containing protein</fullName>
    </recommendedName>
</protein>
<keyword evidence="10" id="KW-1185">Reference proteome</keyword>
<organism evidence="9 10">
    <name type="scientific">Capitella teleta</name>
    <name type="common">Polychaete worm</name>
    <dbReference type="NCBI Taxonomy" id="283909"/>
    <lineage>
        <taxon>Eukaryota</taxon>
        <taxon>Metazoa</taxon>
        <taxon>Spiralia</taxon>
        <taxon>Lophotrochozoa</taxon>
        <taxon>Annelida</taxon>
        <taxon>Polychaeta</taxon>
        <taxon>Sedentaria</taxon>
        <taxon>Scolecida</taxon>
        <taxon>Capitellidae</taxon>
        <taxon>Capitella</taxon>
    </lineage>
</organism>
<feature type="transmembrane region" description="Helical" evidence="7">
    <location>
        <begin position="240"/>
        <end position="265"/>
    </location>
</feature>
<dbReference type="SUPFAM" id="SSF103473">
    <property type="entry name" value="MFS general substrate transporter"/>
    <property type="match status" value="1"/>
</dbReference>
<keyword evidence="5 7" id="KW-1133">Transmembrane helix</keyword>
<reference evidence="9" key="3">
    <citation type="submission" date="2015-06" db="UniProtKB">
        <authorList>
            <consortium name="EnsemblMetazoa"/>
        </authorList>
    </citation>
    <scope>IDENTIFICATION</scope>
</reference>
<feature type="transmembrane region" description="Helical" evidence="7">
    <location>
        <begin position="119"/>
        <end position="139"/>
    </location>
</feature>
<accession>X1Z7B5</accession>
<evidence type="ECO:0000256" key="6">
    <source>
        <dbReference type="ARBA" id="ARBA00023136"/>
    </source>
</evidence>
<reference evidence="10" key="1">
    <citation type="submission" date="2012-12" db="EMBL/GenBank/DDBJ databases">
        <authorList>
            <person name="Hellsten U."/>
            <person name="Grimwood J."/>
            <person name="Chapman J.A."/>
            <person name="Shapiro H."/>
            <person name="Aerts A."/>
            <person name="Otillar R.P."/>
            <person name="Terry A.Y."/>
            <person name="Boore J.L."/>
            <person name="Simakov O."/>
            <person name="Marletaz F."/>
            <person name="Cho S.-J."/>
            <person name="Edsinger-Gonzales E."/>
            <person name="Havlak P."/>
            <person name="Kuo D.-H."/>
            <person name="Larsson T."/>
            <person name="Lv J."/>
            <person name="Arendt D."/>
            <person name="Savage R."/>
            <person name="Osoegawa K."/>
            <person name="de Jong P."/>
            <person name="Lindberg D.R."/>
            <person name="Seaver E.C."/>
            <person name="Weisblat D.A."/>
            <person name="Putnam N.H."/>
            <person name="Grigoriev I.V."/>
            <person name="Rokhsar D.S."/>
        </authorList>
    </citation>
    <scope>NUCLEOTIDE SEQUENCE</scope>
    <source>
        <strain evidence="10">I ESC-2004</strain>
    </source>
</reference>
<feature type="transmembrane region" description="Helical" evidence="7">
    <location>
        <begin position="310"/>
        <end position="330"/>
    </location>
</feature>
<dbReference type="EnsemblMetazoa" id="CapteT155164">
    <property type="protein sequence ID" value="CapteP155164"/>
    <property type="gene ID" value="CapteG155164"/>
</dbReference>
<dbReference type="InterPro" id="IPR011701">
    <property type="entry name" value="MFS"/>
</dbReference>
<feature type="transmembrane region" description="Helical" evidence="7">
    <location>
        <begin position="401"/>
        <end position="422"/>
    </location>
</feature>
<dbReference type="OMA" id="HWARMAM"/>
<keyword evidence="6 7" id="KW-0472">Membrane</keyword>
<keyword evidence="3 7" id="KW-0812">Transmembrane</keyword>
<evidence type="ECO:0000259" key="8">
    <source>
        <dbReference type="PROSITE" id="PS50850"/>
    </source>
</evidence>
<dbReference type="FunFam" id="1.20.1250.20:FF:000003">
    <property type="entry name" value="Solute carrier family 17 member 3"/>
    <property type="match status" value="1"/>
</dbReference>
<dbReference type="EMBL" id="AMQN01010477">
    <property type="status" value="NOT_ANNOTATED_CDS"/>
    <property type="molecule type" value="Genomic_DNA"/>
</dbReference>
<dbReference type="GO" id="GO:0015867">
    <property type="term" value="P:ATP transport"/>
    <property type="evidence" value="ECO:0007669"/>
    <property type="project" value="TreeGrafter"/>
</dbReference>
<feature type="transmembrane region" description="Helical" evidence="7">
    <location>
        <begin position="64"/>
        <end position="83"/>
    </location>
</feature>
<dbReference type="GO" id="GO:0015293">
    <property type="term" value="F:symporter activity"/>
    <property type="evidence" value="ECO:0007669"/>
    <property type="project" value="UniProtKB-KW"/>
</dbReference>
<dbReference type="FunFam" id="1.20.1250.20:FF:000059">
    <property type="entry name" value="Solute carrier family 17 member 9"/>
    <property type="match status" value="1"/>
</dbReference>
<comment type="subcellular location">
    <subcellularLocation>
        <location evidence="1">Membrane</location>
        <topology evidence="1">Multi-pass membrane protein</topology>
    </subcellularLocation>
</comment>
<evidence type="ECO:0000313" key="10">
    <source>
        <dbReference type="Proteomes" id="UP000014760"/>
    </source>
</evidence>
<dbReference type="InterPro" id="IPR020846">
    <property type="entry name" value="MFS_dom"/>
</dbReference>
<evidence type="ECO:0000313" key="9">
    <source>
        <dbReference type="EnsemblMetazoa" id="CapteP155164"/>
    </source>
</evidence>
<evidence type="ECO:0000256" key="3">
    <source>
        <dbReference type="ARBA" id="ARBA00022692"/>
    </source>
</evidence>
<feature type="transmembrane region" description="Helical" evidence="7">
    <location>
        <begin position="371"/>
        <end position="395"/>
    </location>
</feature>
<reference evidence="10" key="2">
    <citation type="journal article" date="2013" name="Nature">
        <title>Insights into bilaterian evolution from three spiralian genomes.</title>
        <authorList>
            <person name="Simakov O."/>
            <person name="Marletaz F."/>
            <person name="Cho S.J."/>
            <person name="Edsinger-Gonzales E."/>
            <person name="Havlak P."/>
            <person name="Hellsten U."/>
            <person name="Kuo D.H."/>
            <person name="Larsson T."/>
            <person name="Lv J."/>
            <person name="Arendt D."/>
            <person name="Savage R."/>
            <person name="Osoegawa K."/>
            <person name="de Jong P."/>
            <person name="Grimwood J."/>
            <person name="Chapman J.A."/>
            <person name="Shapiro H."/>
            <person name="Aerts A."/>
            <person name="Otillar R.P."/>
            <person name="Terry A.Y."/>
            <person name="Boore J.L."/>
            <person name="Grigoriev I.V."/>
            <person name="Lindberg D.R."/>
            <person name="Seaver E.C."/>
            <person name="Weisblat D.A."/>
            <person name="Putnam N.H."/>
            <person name="Rokhsar D.S."/>
        </authorList>
    </citation>
    <scope>NUCLEOTIDE SEQUENCE</scope>
    <source>
        <strain evidence="10">I ESC-2004</strain>
    </source>
</reference>
<keyword evidence="2" id="KW-0813">Transport</keyword>
<dbReference type="InterPro" id="IPR050382">
    <property type="entry name" value="MFS_Na/Anion_cotransporter"/>
</dbReference>
<evidence type="ECO:0000256" key="1">
    <source>
        <dbReference type="ARBA" id="ARBA00004141"/>
    </source>
</evidence>
<dbReference type="InterPro" id="IPR044777">
    <property type="entry name" value="SLC17A9-like"/>
</dbReference>
<evidence type="ECO:0000256" key="2">
    <source>
        <dbReference type="ARBA" id="ARBA00022448"/>
    </source>
</evidence>
<proteinExistence type="predicted"/>
<dbReference type="Proteomes" id="UP000014760">
    <property type="component" value="Unassembled WGS sequence"/>
</dbReference>
<dbReference type="InterPro" id="IPR036259">
    <property type="entry name" value="MFS_trans_sf"/>
</dbReference>
<keyword evidence="4" id="KW-0769">Symport</keyword>
<dbReference type="PANTHER" id="PTHR11662:SF279">
    <property type="entry name" value="VOLTAGE-GATED PURINE NUCLEOTIDE UNIPORTER SLC17A9"/>
    <property type="match status" value="1"/>
</dbReference>
<evidence type="ECO:0000256" key="7">
    <source>
        <dbReference type="SAM" id="Phobius"/>
    </source>
</evidence>
<dbReference type="PROSITE" id="PS50850">
    <property type="entry name" value="MFS"/>
    <property type="match status" value="1"/>
</dbReference>
<evidence type="ECO:0000256" key="4">
    <source>
        <dbReference type="ARBA" id="ARBA00022847"/>
    </source>
</evidence>
<feature type="transmembrane region" description="Helical" evidence="7">
    <location>
        <begin position="336"/>
        <end position="359"/>
    </location>
</feature>
<feature type="transmembrane region" description="Helical" evidence="7">
    <location>
        <begin position="159"/>
        <end position="184"/>
    </location>
</feature>
<dbReference type="GO" id="GO:0016020">
    <property type="term" value="C:membrane"/>
    <property type="evidence" value="ECO:0007669"/>
    <property type="project" value="UniProtKB-SubCell"/>
</dbReference>
<dbReference type="PANTHER" id="PTHR11662">
    <property type="entry name" value="SOLUTE CARRIER FAMILY 17"/>
    <property type="match status" value="1"/>
</dbReference>
<evidence type="ECO:0000256" key="5">
    <source>
        <dbReference type="ARBA" id="ARBA00022989"/>
    </source>
</evidence>
<feature type="transmembrane region" description="Helical" evidence="7">
    <location>
        <begin position="190"/>
        <end position="211"/>
    </location>
</feature>
<dbReference type="Pfam" id="PF07690">
    <property type="entry name" value="MFS_1"/>
    <property type="match status" value="1"/>
</dbReference>
<sequence>MSGKVTVPSLPEGKSSFWTRSERRLCLPCLLLGAICVYICRQALPIAAPDLSNHQGWSKSQTGTALSSFFWGYMCTQIPAGYISDRIGGISVATYAACVWVPLTLILPVLVSFSPSNTATLWLIIAYRVMLGALQGFYYPCIASILSKRVDKAGRAFSYALCASGTQFGVLFSGGAGSILLEYYGWQSVFYVMGAIGMAWLVLMITVVLPLDKQKSSQLAGLSAPEMQQSIPWGQFLPRAAFWAVIIGHICNNNAYFILVSWLPTYFKETFPEEKGWVYNVIPWIAAVPCRWSGGYLADRLIFKGYSATFVRKFMTCLGIMLPALGLLLIANTQEFSTALLLLALSLGLNTFHSGGIMVTPQDIAPSHAGAVFGVMNSAGSIPGFVGVYFAGYILETTKSWAAVFYRTSLVSMFGWLVFMVFGSAKQIVP</sequence>
<feature type="transmembrane region" description="Helical" evidence="7">
    <location>
        <begin position="25"/>
        <end position="44"/>
    </location>
</feature>
<dbReference type="HOGENOM" id="CLU_001265_5_11_1"/>
<dbReference type="AlphaFoldDB" id="X1Z7B5"/>
<name>X1Z7B5_CAPTE</name>
<dbReference type="Gene3D" id="1.20.1250.20">
    <property type="entry name" value="MFS general substrate transporter like domains"/>
    <property type="match status" value="2"/>
</dbReference>